<keyword evidence="8" id="KW-1185">Reference proteome</keyword>
<dbReference type="PANTHER" id="PTHR43129">
    <property type="entry name" value="FOSMIDOMYCIN RESISTANCE PROTEIN"/>
    <property type="match status" value="1"/>
</dbReference>
<dbReference type="Proteomes" id="UP000253509">
    <property type="component" value="Unassembled WGS sequence"/>
</dbReference>
<dbReference type="InterPro" id="IPR020846">
    <property type="entry name" value="MFS_dom"/>
</dbReference>
<evidence type="ECO:0000313" key="7">
    <source>
        <dbReference type="EMBL" id="RBP71584.1"/>
    </source>
</evidence>
<keyword evidence="2 5" id="KW-0812">Transmembrane</keyword>
<organism evidence="7 8">
    <name type="scientific">Brevibacterium celere</name>
    <dbReference type="NCBI Taxonomy" id="225845"/>
    <lineage>
        <taxon>Bacteria</taxon>
        <taxon>Bacillati</taxon>
        <taxon>Actinomycetota</taxon>
        <taxon>Actinomycetes</taxon>
        <taxon>Micrococcales</taxon>
        <taxon>Brevibacteriaceae</taxon>
        <taxon>Brevibacterium</taxon>
    </lineage>
</organism>
<dbReference type="AlphaFoldDB" id="A0A366IKU1"/>
<evidence type="ECO:0000256" key="3">
    <source>
        <dbReference type="ARBA" id="ARBA00022989"/>
    </source>
</evidence>
<dbReference type="SUPFAM" id="SSF103473">
    <property type="entry name" value="MFS general substrate transporter"/>
    <property type="match status" value="1"/>
</dbReference>
<keyword evidence="4 5" id="KW-0472">Membrane</keyword>
<sequence>MIASVTSASPSARHGARLLAYSHLTVDFHQGAIAALVPFLVLERGYTYAAAAGIVLASALSSSVVQPLFGALGDRWRMRWLIPVSIVVAGAGIAAIALTESFWATALLASVSGMGVAAFHPAGAGRAREISGNDHVLMSWFSLGGNIGFAIAPLFVAVTVGVLGLRASPLLMIPALTGVVAVGLIARVHPAGSSAGPGRGQAEGVDDRRGFTRLSLAIVCRSIVFVGIGSFIVLFMHQYRDVPEGLAAASLFVFYLGGAFGTAIGGHLARRWSRTVILRWSYLAGVPVVAGMLLIPGPLAWVCIGLASITLYVPFSLHVTLGQDLLPRHMGTASGVTLGLAVSVGGLASPLIGALADRIGLESALLPLIGLPALAFLVLLGMRDPRVDG</sequence>
<comment type="caution">
    <text evidence="7">The sequence shown here is derived from an EMBL/GenBank/DDBJ whole genome shotgun (WGS) entry which is preliminary data.</text>
</comment>
<feature type="transmembrane region" description="Helical" evidence="5">
    <location>
        <begin position="364"/>
        <end position="382"/>
    </location>
</feature>
<dbReference type="PANTHER" id="PTHR43129:SF1">
    <property type="entry name" value="FOSMIDOMYCIN RESISTANCE PROTEIN"/>
    <property type="match status" value="1"/>
</dbReference>
<evidence type="ECO:0000256" key="1">
    <source>
        <dbReference type="ARBA" id="ARBA00004651"/>
    </source>
</evidence>
<dbReference type="GO" id="GO:0005886">
    <property type="term" value="C:plasma membrane"/>
    <property type="evidence" value="ECO:0007669"/>
    <property type="project" value="UniProtKB-SubCell"/>
</dbReference>
<proteinExistence type="predicted"/>
<dbReference type="GO" id="GO:0022857">
    <property type="term" value="F:transmembrane transporter activity"/>
    <property type="evidence" value="ECO:0007669"/>
    <property type="project" value="InterPro"/>
</dbReference>
<accession>A0A366IKU1</accession>
<feature type="transmembrane region" description="Helical" evidence="5">
    <location>
        <begin position="299"/>
        <end position="321"/>
    </location>
</feature>
<dbReference type="EMBL" id="QNSB01000005">
    <property type="protein sequence ID" value="RBP71584.1"/>
    <property type="molecule type" value="Genomic_DNA"/>
</dbReference>
<feature type="transmembrane region" description="Helical" evidence="5">
    <location>
        <begin position="245"/>
        <end position="264"/>
    </location>
</feature>
<evidence type="ECO:0000256" key="4">
    <source>
        <dbReference type="ARBA" id="ARBA00023136"/>
    </source>
</evidence>
<dbReference type="PROSITE" id="PS50850">
    <property type="entry name" value="MFS"/>
    <property type="match status" value="1"/>
</dbReference>
<dbReference type="CDD" id="cd17478">
    <property type="entry name" value="MFS_FsR"/>
    <property type="match status" value="1"/>
</dbReference>
<gene>
    <name evidence="7" type="ORF">DFO65_105189</name>
</gene>
<dbReference type="Gene3D" id="1.20.1250.20">
    <property type="entry name" value="MFS general substrate transporter like domains"/>
    <property type="match status" value="2"/>
</dbReference>
<evidence type="ECO:0000313" key="8">
    <source>
        <dbReference type="Proteomes" id="UP000253509"/>
    </source>
</evidence>
<evidence type="ECO:0000259" key="6">
    <source>
        <dbReference type="PROSITE" id="PS50850"/>
    </source>
</evidence>
<feature type="transmembrane region" description="Helical" evidence="5">
    <location>
        <begin position="276"/>
        <end position="293"/>
    </location>
</feature>
<protein>
    <submittedName>
        <fullName evidence="7">FSR family fosmidomycin resistance protein-like MFS transporter</fullName>
    </submittedName>
</protein>
<dbReference type="InterPro" id="IPR036259">
    <property type="entry name" value="MFS_trans_sf"/>
</dbReference>
<feature type="transmembrane region" description="Helical" evidence="5">
    <location>
        <begin position="218"/>
        <end position="239"/>
    </location>
</feature>
<feature type="transmembrane region" description="Helical" evidence="5">
    <location>
        <begin position="136"/>
        <end position="165"/>
    </location>
</feature>
<feature type="transmembrane region" description="Helical" evidence="5">
    <location>
        <begin position="333"/>
        <end position="352"/>
    </location>
</feature>
<dbReference type="Pfam" id="PF07690">
    <property type="entry name" value="MFS_1"/>
    <property type="match status" value="1"/>
</dbReference>
<name>A0A366IKU1_9MICO</name>
<evidence type="ECO:0000256" key="5">
    <source>
        <dbReference type="SAM" id="Phobius"/>
    </source>
</evidence>
<reference evidence="7 8" key="1">
    <citation type="submission" date="2018-06" db="EMBL/GenBank/DDBJ databases">
        <title>Freshwater and sediment microbial communities from various areas in North America, analyzing microbe dynamics in response to fracking.</title>
        <authorList>
            <person name="Lamendella R."/>
        </authorList>
    </citation>
    <scope>NUCLEOTIDE SEQUENCE [LARGE SCALE GENOMIC DNA]</scope>
    <source>
        <strain evidence="7 8">3b_TX</strain>
    </source>
</reference>
<comment type="subcellular location">
    <subcellularLocation>
        <location evidence="1">Cell membrane</location>
        <topology evidence="1">Multi-pass membrane protein</topology>
    </subcellularLocation>
</comment>
<evidence type="ECO:0000256" key="2">
    <source>
        <dbReference type="ARBA" id="ARBA00022692"/>
    </source>
</evidence>
<feature type="transmembrane region" description="Helical" evidence="5">
    <location>
        <begin position="80"/>
        <end position="98"/>
    </location>
</feature>
<feature type="transmembrane region" description="Helical" evidence="5">
    <location>
        <begin position="46"/>
        <end position="68"/>
    </location>
</feature>
<feature type="transmembrane region" description="Helical" evidence="5">
    <location>
        <begin position="171"/>
        <end position="189"/>
    </location>
</feature>
<feature type="transmembrane region" description="Helical" evidence="5">
    <location>
        <begin position="104"/>
        <end position="124"/>
    </location>
</feature>
<dbReference type="RefSeq" id="WP_220151283.1">
    <property type="nucleotide sequence ID" value="NZ_QNSB01000005.1"/>
</dbReference>
<dbReference type="InterPro" id="IPR011701">
    <property type="entry name" value="MFS"/>
</dbReference>
<feature type="domain" description="Major facilitator superfamily (MFS) profile" evidence="6">
    <location>
        <begin position="15"/>
        <end position="387"/>
    </location>
</feature>
<keyword evidence="3 5" id="KW-1133">Transmembrane helix</keyword>